<feature type="domain" description="Gamma-glutamylcyclotransferase AIG2-like" evidence="5">
    <location>
        <begin position="58"/>
        <end position="158"/>
    </location>
</feature>
<dbReference type="InterPro" id="IPR036568">
    <property type="entry name" value="GGCT-like_sf"/>
</dbReference>
<sequence length="196" mass="21756">MSTPPGAPPPPPPPPPEDPRSKISPFVLKLRNAPPNYFYQAAQPSPIVDLSAKPTDPYFFYGTLTDPCMVSEILNLGKEPELRPAFIQGYECKMWGQYPALVDAFSDTVVEGAVYYVQSAEDGGRLAAYETNNYRTESCVIRYTDGKEPAEELGYVFKFVGNPNDLHDGRFELRAWLKLMGREAAVEKLDAKISSA</sequence>
<reference evidence="6 7" key="1">
    <citation type="submission" date="2019-04" db="EMBL/GenBank/DDBJ databases">
        <authorList>
            <consortium name="DOE Joint Genome Institute"/>
            <person name="Mondo S."/>
            <person name="Kjaerbolling I."/>
            <person name="Vesth T."/>
            <person name="Frisvad J.C."/>
            <person name="Nybo J.L."/>
            <person name="Theobald S."/>
            <person name="Kildgaard S."/>
            <person name="Isbrandt T."/>
            <person name="Kuo A."/>
            <person name="Sato A."/>
            <person name="Lyhne E.K."/>
            <person name="Kogle M.E."/>
            <person name="Wiebenga A."/>
            <person name="Kun R.S."/>
            <person name="Lubbers R.J."/>
            <person name="Makela M.R."/>
            <person name="Barry K."/>
            <person name="Chovatia M."/>
            <person name="Clum A."/>
            <person name="Daum C."/>
            <person name="Haridas S."/>
            <person name="He G."/>
            <person name="LaButti K."/>
            <person name="Lipzen A."/>
            <person name="Riley R."/>
            <person name="Salamov A."/>
            <person name="Simmons B.A."/>
            <person name="Magnuson J.K."/>
            <person name="Henrissat B."/>
            <person name="Mortensen U.H."/>
            <person name="Larsen T.O."/>
            <person name="Devries R.P."/>
            <person name="Grigoriev I.V."/>
            <person name="Machida M."/>
            <person name="Baker S.E."/>
            <person name="Andersen M.R."/>
            <person name="Cantor M.N."/>
            <person name="Hua S.X."/>
        </authorList>
    </citation>
    <scope>NUCLEOTIDE SEQUENCE [LARGE SCALE GENOMIC DNA]</scope>
    <source>
        <strain evidence="6 7">CBS 117616</strain>
    </source>
</reference>
<evidence type="ECO:0000313" key="7">
    <source>
        <dbReference type="Proteomes" id="UP000325395"/>
    </source>
</evidence>
<dbReference type="CDD" id="cd06661">
    <property type="entry name" value="GGCT_like"/>
    <property type="match status" value="1"/>
</dbReference>
<accession>A0ABQ6X2M4</accession>
<dbReference type="InterPro" id="IPR013024">
    <property type="entry name" value="GGCT-like"/>
</dbReference>
<dbReference type="InterPro" id="IPR045038">
    <property type="entry name" value="AIG2-like"/>
</dbReference>
<evidence type="ECO:0000256" key="1">
    <source>
        <dbReference type="ARBA" id="ARBA00008861"/>
    </source>
</evidence>
<dbReference type="InterPro" id="IPR009288">
    <property type="entry name" value="AIG2-like_dom"/>
</dbReference>
<evidence type="ECO:0000256" key="3">
    <source>
        <dbReference type="ARBA" id="ARBA00030602"/>
    </source>
</evidence>
<evidence type="ECO:0000256" key="2">
    <source>
        <dbReference type="ARBA" id="ARBA00022679"/>
    </source>
</evidence>
<keyword evidence="2" id="KW-0808">Transferase</keyword>
<dbReference type="Gene3D" id="3.10.490.10">
    <property type="entry name" value="Gamma-glutamyl cyclotransferase-like"/>
    <property type="match status" value="1"/>
</dbReference>
<feature type="compositionally biased region" description="Pro residues" evidence="4">
    <location>
        <begin position="1"/>
        <end position="16"/>
    </location>
</feature>
<proteinExistence type="inferred from homology"/>
<evidence type="ECO:0000259" key="5">
    <source>
        <dbReference type="Pfam" id="PF06094"/>
    </source>
</evidence>
<dbReference type="Pfam" id="PF06094">
    <property type="entry name" value="GGACT"/>
    <property type="match status" value="1"/>
</dbReference>
<protein>
    <recommendedName>
        <fullName evidence="3">Putative gamma-glutamylcyclotransferase</fullName>
    </recommendedName>
</protein>
<evidence type="ECO:0000313" key="6">
    <source>
        <dbReference type="EMBL" id="KAE8423551.1"/>
    </source>
</evidence>
<keyword evidence="7" id="KW-1185">Reference proteome</keyword>
<name>A0ABQ6X2M4_9EURO</name>
<dbReference type="EMBL" id="ML735688">
    <property type="protein sequence ID" value="KAE8423551.1"/>
    <property type="molecule type" value="Genomic_DNA"/>
</dbReference>
<organism evidence="6 7">
    <name type="scientific">Aspergillus pseudocaelatus</name>
    <dbReference type="NCBI Taxonomy" id="1825620"/>
    <lineage>
        <taxon>Eukaryota</taxon>
        <taxon>Fungi</taxon>
        <taxon>Dikarya</taxon>
        <taxon>Ascomycota</taxon>
        <taxon>Pezizomycotina</taxon>
        <taxon>Eurotiomycetes</taxon>
        <taxon>Eurotiomycetidae</taxon>
        <taxon>Eurotiales</taxon>
        <taxon>Aspergillaceae</taxon>
        <taxon>Aspergillus</taxon>
        <taxon>Aspergillus subgen. Circumdati</taxon>
    </lineage>
</organism>
<dbReference type="Proteomes" id="UP000325395">
    <property type="component" value="Unassembled WGS sequence"/>
</dbReference>
<feature type="region of interest" description="Disordered" evidence="4">
    <location>
        <begin position="1"/>
        <end position="25"/>
    </location>
</feature>
<gene>
    <name evidence="6" type="ORF">BDV36DRAFT_279082</name>
</gene>
<evidence type="ECO:0000256" key="4">
    <source>
        <dbReference type="SAM" id="MobiDB-lite"/>
    </source>
</evidence>
<comment type="similarity">
    <text evidence="1">Belongs to the gamma-glutamylcyclotransferase family.</text>
</comment>
<dbReference type="PANTHER" id="PTHR31544:SF4">
    <property type="entry name" value="GAMMA-GLUTAMYLCYCLOTRANSFERASE-RELATED"/>
    <property type="match status" value="1"/>
</dbReference>
<dbReference type="SUPFAM" id="SSF110857">
    <property type="entry name" value="Gamma-glutamyl cyclotransferase-like"/>
    <property type="match status" value="1"/>
</dbReference>
<dbReference type="PANTHER" id="PTHR31544">
    <property type="entry name" value="AIG2-LIKE PROTEIN D"/>
    <property type="match status" value="1"/>
</dbReference>